<reference evidence="2 3" key="1">
    <citation type="submission" date="2016-10" db="EMBL/GenBank/DDBJ databases">
        <authorList>
            <person name="de Groot N.N."/>
        </authorList>
    </citation>
    <scope>NUCLEOTIDE SEQUENCE [LARGE SCALE GENOMIC DNA]</scope>
    <source>
        <strain evidence="2 3">L14</strain>
    </source>
</reference>
<dbReference type="InterPro" id="IPR025579">
    <property type="entry name" value="DUF4357"/>
</dbReference>
<organism evidence="2 3">
    <name type="scientific">Selenomonas ruminantium</name>
    <dbReference type="NCBI Taxonomy" id="971"/>
    <lineage>
        <taxon>Bacteria</taxon>
        <taxon>Bacillati</taxon>
        <taxon>Bacillota</taxon>
        <taxon>Negativicutes</taxon>
        <taxon>Selenomonadales</taxon>
        <taxon>Selenomonadaceae</taxon>
        <taxon>Selenomonas</taxon>
    </lineage>
</organism>
<protein>
    <recommendedName>
        <fullName evidence="1">DUF4357 domain-containing protein</fullName>
    </recommendedName>
</protein>
<accession>A0A1I0WVY2</accession>
<feature type="domain" description="DUF4357" evidence="1">
    <location>
        <begin position="226"/>
        <end position="275"/>
    </location>
</feature>
<name>A0A1I0WVY2_SELRU</name>
<dbReference type="Proteomes" id="UP000183843">
    <property type="component" value="Unassembled WGS sequence"/>
</dbReference>
<dbReference type="Pfam" id="PF14267">
    <property type="entry name" value="DUF4357"/>
    <property type="match status" value="1"/>
</dbReference>
<evidence type="ECO:0000259" key="1">
    <source>
        <dbReference type="Pfam" id="PF14267"/>
    </source>
</evidence>
<gene>
    <name evidence="2" type="ORF">SAMN05216587_103329</name>
</gene>
<evidence type="ECO:0000313" key="3">
    <source>
        <dbReference type="Proteomes" id="UP000183843"/>
    </source>
</evidence>
<dbReference type="AlphaFoldDB" id="A0A1I0WVY2"/>
<dbReference type="RefSeq" id="WP_081351320.1">
    <property type="nucleotide sequence ID" value="NZ_FOJX01000003.1"/>
</dbReference>
<evidence type="ECO:0000313" key="2">
    <source>
        <dbReference type="EMBL" id="SFA92196.1"/>
    </source>
</evidence>
<dbReference type="CDD" id="cd10447">
    <property type="entry name" value="GIY-YIG_unchar_2"/>
    <property type="match status" value="1"/>
</dbReference>
<proteinExistence type="predicted"/>
<sequence>MHGKTIEIFLSNGTADGIVTAEISNWNGKVIKIPRNGMEECGKAFEETKNVGIYLLLVNDDVSNELVDIYVGESENVFERLKQHISSYNSENGKENFYWHTALSFVGKDLNKANIRFIESELSKIIKQNGKYKVLNQYGNDIPLKRAHKAAALEFIDNMKLVINALGYGVLKEVGEGKENAELLSCNVEGRIATGFVSAGGFTVLKGSVVSTDTASALQKGYKKLRDELEHRKIIVNNEFVKDYEFNSPSAAASVVKGFAASGNVIWKNKDGKTLKEL</sequence>
<dbReference type="EMBL" id="FOJX01000003">
    <property type="protein sequence ID" value="SFA92196.1"/>
    <property type="molecule type" value="Genomic_DNA"/>
</dbReference>